<sequence>MHYNLTVLVLSILSLPSALASLNAACSLGSSKCISDSVIASSTTQSTKTTQAPQLIEPTNITKTSKTSTTKPDASQTDPSESSSSSVPDEPTDNSCKNGSKNQCQGNNMLMKCNNGGWQYSLCPGTQICVQKDSNSDAQCVDAPPTGDPCNNEGSSRCKPGASNIFQVCDGKLWTSDTSCPSNQVCQSDGDNKMKCVDITPQATTSDNKPTSPVALGPATPWVPPSSANKLLSTDRYTIFTTILVLIATLFI</sequence>
<organism evidence="3 4">
    <name type="scientific">Smittium angustum</name>
    <dbReference type="NCBI Taxonomy" id="133377"/>
    <lineage>
        <taxon>Eukaryota</taxon>
        <taxon>Fungi</taxon>
        <taxon>Fungi incertae sedis</taxon>
        <taxon>Zoopagomycota</taxon>
        <taxon>Kickxellomycotina</taxon>
        <taxon>Harpellomycetes</taxon>
        <taxon>Harpellales</taxon>
        <taxon>Legeriomycetaceae</taxon>
        <taxon>Smittium</taxon>
    </lineage>
</organism>
<reference evidence="3 4" key="1">
    <citation type="journal article" date="2018" name="MBio">
        <title>Comparative Genomics Reveals the Core Gene Toolbox for the Fungus-Insect Symbiosis.</title>
        <authorList>
            <person name="Wang Y."/>
            <person name="Stata M."/>
            <person name="Wang W."/>
            <person name="Stajich J.E."/>
            <person name="White M.M."/>
            <person name="Moncalvo J.M."/>
        </authorList>
    </citation>
    <scope>NUCLEOTIDE SEQUENCE [LARGE SCALE GENOMIC DNA]</scope>
    <source>
        <strain evidence="3 4">AUS-126-30</strain>
    </source>
</reference>
<keyword evidence="4" id="KW-1185">Reference proteome</keyword>
<evidence type="ECO:0000313" key="4">
    <source>
        <dbReference type="Proteomes" id="UP000245591"/>
    </source>
</evidence>
<evidence type="ECO:0000313" key="3">
    <source>
        <dbReference type="EMBL" id="PWA00043.1"/>
    </source>
</evidence>
<dbReference type="Proteomes" id="UP000245591">
    <property type="component" value="Unassembled WGS sequence"/>
</dbReference>
<feature type="region of interest" description="Disordered" evidence="1">
    <location>
        <begin position="44"/>
        <end position="99"/>
    </location>
</feature>
<gene>
    <name evidence="3" type="ORF">BB558_003876</name>
</gene>
<feature type="signal peptide" evidence="2">
    <location>
        <begin position="1"/>
        <end position="20"/>
    </location>
</feature>
<dbReference type="EMBL" id="MBFU01000365">
    <property type="protein sequence ID" value="PWA00043.1"/>
    <property type="molecule type" value="Genomic_DNA"/>
</dbReference>
<protein>
    <recommendedName>
        <fullName evidence="5">Carbohydrate-binding module family 19 domain-containing protein</fullName>
    </recommendedName>
</protein>
<evidence type="ECO:0008006" key="5">
    <source>
        <dbReference type="Google" id="ProtNLM"/>
    </source>
</evidence>
<feature type="chain" id="PRO_5015532057" description="Carbohydrate-binding module family 19 domain-containing protein" evidence="2">
    <location>
        <begin position="21"/>
        <end position="252"/>
    </location>
</feature>
<dbReference type="AlphaFoldDB" id="A0A2U1J505"/>
<comment type="caution">
    <text evidence="3">The sequence shown here is derived from an EMBL/GenBank/DDBJ whole genome shotgun (WGS) entry which is preliminary data.</text>
</comment>
<evidence type="ECO:0000256" key="1">
    <source>
        <dbReference type="SAM" id="MobiDB-lite"/>
    </source>
</evidence>
<evidence type="ECO:0000256" key="2">
    <source>
        <dbReference type="SAM" id="SignalP"/>
    </source>
</evidence>
<proteinExistence type="predicted"/>
<keyword evidence="2" id="KW-0732">Signal</keyword>
<accession>A0A2U1J505</accession>
<name>A0A2U1J505_SMIAN</name>
<feature type="compositionally biased region" description="Low complexity" evidence="1">
    <location>
        <begin position="62"/>
        <end position="89"/>
    </location>
</feature>